<dbReference type="InterPro" id="IPR013094">
    <property type="entry name" value="AB_hydrolase_3"/>
</dbReference>
<dbReference type="PANTHER" id="PTHR48081:SF8">
    <property type="entry name" value="ALPHA_BETA HYDROLASE FOLD-3 DOMAIN-CONTAINING PROTEIN-RELATED"/>
    <property type="match status" value="1"/>
</dbReference>
<dbReference type="InterPro" id="IPR050300">
    <property type="entry name" value="GDXG_lipolytic_enzyme"/>
</dbReference>
<dbReference type="OrthoDB" id="9815425at2"/>
<dbReference type="Pfam" id="PF07859">
    <property type="entry name" value="Abhydrolase_3"/>
    <property type="match status" value="1"/>
</dbReference>
<dbReference type="EMBL" id="QXQB01000004">
    <property type="protein sequence ID" value="RJX37934.1"/>
    <property type="molecule type" value="Genomic_DNA"/>
</dbReference>
<proteinExistence type="predicted"/>
<protein>
    <submittedName>
        <fullName evidence="3">Steryl acetyl hydrolase</fullName>
    </submittedName>
</protein>
<sequence>MEKTPNEQLEAIKSYLKQTSRFENKSVEQIRRNMLEAVQNIPNYSNIEINKAAIGPLSGEWLIPKDLIPEHEKRAILYFHGGGFVAGTCEFYRDLCSRIAISSGIPVLTIDYRLAPEHLYPAANEDCLLAYRWLLSNGYSAHHIIFGGDSVGGSLVLMTLLSLRENGVDLPACAFLISPHTDLVHLDGEIV</sequence>
<dbReference type="GO" id="GO:0016787">
    <property type="term" value="F:hydrolase activity"/>
    <property type="evidence" value="ECO:0007669"/>
    <property type="project" value="UniProtKB-KW"/>
</dbReference>
<dbReference type="RefSeq" id="WP_120112717.1">
    <property type="nucleotide sequence ID" value="NZ_QXQB01000004.1"/>
</dbReference>
<dbReference type="Proteomes" id="UP000267798">
    <property type="component" value="Unassembled WGS sequence"/>
</dbReference>
<dbReference type="Gene3D" id="3.40.50.1820">
    <property type="entry name" value="alpha/beta hydrolase"/>
    <property type="match status" value="1"/>
</dbReference>
<dbReference type="PANTHER" id="PTHR48081">
    <property type="entry name" value="AB HYDROLASE SUPERFAMILY PROTEIN C4A8.06C"/>
    <property type="match status" value="1"/>
</dbReference>
<organism evidence="3 4">
    <name type="scientific">Paenibacillus pinisoli</name>
    <dbReference type="NCBI Taxonomy" id="1276110"/>
    <lineage>
        <taxon>Bacteria</taxon>
        <taxon>Bacillati</taxon>
        <taxon>Bacillota</taxon>
        <taxon>Bacilli</taxon>
        <taxon>Bacillales</taxon>
        <taxon>Paenibacillaceae</taxon>
        <taxon>Paenibacillus</taxon>
    </lineage>
</organism>
<keyword evidence="4" id="KW-1185">Reference proteome</keyword>
<dbReference type="InterPro" id="IPR029058">
    <property type="entry name" value="AB_hydrolase_fold"/>
</dbReference>
<keyword evidence="1 3" id="KW-0378">Hydrolase</keyword>
<dbReference type="AlphaFoldDB" id="A0A3A6PVP2"/>
<gene>
    <name evidence="3" type="ORF">D3P09_17780</name>
</gene>
<reference evidence="3 4" key="1">
    <citation type="submission" date="2018-09" db="EMBL/GenBank/DDBJ databases">
        <title>Paenibacillus aracenensis nov. sp. isolated from a cave in southern Spain.</title>
        <authorList>
            <person name="Jurado V."/>
            <person name="Gutierrez-Patricio S."/>
            <person name="Gonzalez-Pimentel J.L."/>
            <person name="Miller A.Z."/>
            <person name="Laiz L."/>
            <person name="Saiz-Jimenez C."/>
        </authorList>
    </citation>
    <scope>NUCLEOTIDE SEQUENCE [LARGE SCALE GENOMIC DNA]</scope>
    <source>
        <strain evidence="3 4">JCM 19203</strain>
    </source>
</reference>
<feature type="domain" description="Alpha/beta hydrolase fold-3" evidence="2">
    <location>
        <begin position="76"/>
        <end position="183"/>
    </location>
</feature>
<evidence type="ECO:0000259" key="2">
    <source>
        <dbReference type="Pfam" id="PF07859"/>
    </source>
</evidence>
<dbReference type="SUPFAM" id="SSF53474">
    <property type="entry name" value="alpha/beta-Hydrolases"/>
    <property type="match status" value="1"/>
</dbReference>
<evidence type="ECO:0000313" key="3">
    <source>
        <dbReference type="EMBL" id="RJX37934.1"/>
    </source>
</evidence>
<evidence type="ECO:0000256" key="1">
    <source>
        <dbReference type="ARBA" id="ARBA00022801"/>
    </source>
</evidence>
<accession>A0A3A6PVP2</accession>
<comment type="caution">
    <text evidence="3">The sequence shown here is derived from an EMBL/GenBank/DDBJ whole genome shotgun (WGS) entry which is preliminary data.</text>
</comment>
<name>A0A3A6PVP2_9BACL</name>
<evidence type="ECO:0000313" key="4">
    <source>
        <dbReference type="Proteomes" id="UP000267798"/>
    </source>
</evidence>